<keyword evidence="4 6" id="KW-0378">Hydrolase</keyword>
<feature type="active site" evidence="5">
    <location>
        <position position="43"/>
    </location>
</feature>
<comment type="subcellular location">
    <subcellularLocation>
        <location evidence="6">Membrane</location>
        <topology evidence="6">Single-pass type II membrane protein</topology>
    </subcellularLocation>
</comment>
<reference evidence="8 9" key="1">
    <citation type="journal article" date="2016" name="Nat. Commun.">
        <title>Thousands of microbial genomes shed light on interconnected biogeochemical processes in an aquifer system.</title>
        <authorList>
            <person name="Anantharaman K."/>
            <person name="Brown C.T."/>
            <person name="Hug L.A."/>
            <person name="Sharon I."/>
            <person name="Castelle C.J."/>
            <person name="Probst A.J."/>
            <person name="Thomas B.C."/>
            <person name="Singh A."/>
            <person name="Wilkins M.J."/>
            <person name="Karaoz U."/>
            <person name="Brodie E.L."/>
            <person name="Williams K.H."/>
            <person name="Hubbard S.S."/>
            <person name="Banfield J.F."/>
        </authorList>
    </citation>
    <scope>NUCLEOTIDE SEQUENCE [LARGE SCALE GENOMIC DNA]</scope>
</reference>
<evidence type="ECO:0000256" key="1">
    <source>
        <dbReference type="ARBA" id="ARBA00000677"/>
    </source>
</evidence>
<dbReference type="GO" id="GO:0004252">
    <property type="term" value="F:serine-type endopeptidase activity"/>
    <property type="evidence" value="ECO:0007669"/>
    <property type="project" value="InterPro"/>
</dbReference>
<dbReference type="InterPro" id="IPR036286">
    <property type="entry name" value="LexA/Signal_pep-like_sf"/>
</dbReference>
<proteinExistence type="inferred from homology"/>
<name>A0A1G2PJE2_9BACT</name>
<dbReference type="GO" id="GO:0006465">
    <property type="term" value="P:signal peptide processing"/>
    <property type="evidence" value="ECO:0007669"/>
    <property type="project" value="InterPro"/>
</dbReference>
<keyword evidence="6" id="KW-0645">Protease</keyword>
<dbReference type="EMBL" id="MHSS01000014">
    <property type="protein sequence ID" value="OHA47761.1"/>
    <property type="molecule type" value="Genomic_DNA"/>
</dbReference>
<comment type="catalytic activity">
    <reaction evidence="1 6">
        <text>Cleavage of hydrophobic, N-terminal signal or leader sequences from secreted and periplasmic proteins.</text>
        <dbReference type="EC" id="3.4.21.89"/>
    </reaction>
</comment>
<comment type="caution">
    <text evidence="8">The sequence shown here is derived from an EMBL/GenBank/DDBJ whole genome shotgun (WGS) entry which is preliminary data.</text>
</comment>
<dbReference type="SUPFAM" id="SSF51306">
    <property type="entry name" value="LexA/Signal peptidase"/>
    <property type="match status" value="1"/>
</dbReference>
<dbReference type="AlphaFoldDB" id="A0A1G2PJE2"/>
<dbReference type="NCBIfam" id="TIGR02227">
    <property type="entry name" value="sigpep_I_bact"/>
    <property type="match status" value="1"/>
</dbReference>
<evidence type="ECO:0000256" key="6">
    <source>
        <dbReference type="RuleBase" id="RU362042"/>
    </source>
</evidence>
<dbReference type="PANTHER" id="PTHR43390:SF1">
    <property type="entry name" value="CHLOROPLAST PROCESSING PEPTIDASE"/>
    <property type="match status" value="1"/>
</dbReference>
<dbReference type="EC" id="3.4.21.89" evidence="3 6"/>
<organism evidence="8 9">
    <name type="scientific">Candidatus Terrybacteria bacterium RIFCSPHIGHO2_01_FULL_48_17</name>
    <dbReference type="NCBI Taxonomy" id="1802362"/>
    <lineage>
        <taxon>Bacteria</taxon>
        <taxon>Candidatus Terryibacteriota</taxon>
    </lineage>
</organism>
<evidence type="ECO:0000256" key="2">
    <source>
        <dbReference type="ARBA" id="ARBA00009370"/>
    </source>
</evidence>
<accession>A0A1G2PJE2</accession>
<dbReference type="Gene3D" id="2.10.109.10">
    <property type="entry name" value="Umud Fragment, subunit A"/>
    <property type="match status" value="1"/>
</dbReference>
<feature type="transmembrane region" description="Helical" evidence="6">
    <location>
        <begin position="18"/>
        <end position="39"/>
    </location>
</feature>
<sequence>MCLIMKSFFSFIWDSAKVIFVALAIILPIRLYVAQPFFVRGYSMEPMYSNGDYLIVDELSYHFRKPERGEIIVFRFPQDPSQFFIKRIIGLPGETVRAKDGHVVVEQNGEQVAELSEGYISDSLATGEFELSAGPDEYIVLGDNRGASSDSRRWGTLAREAIVGRAFLRVWPPQHFSVFAAPMY</sequence>
<dbReference type="Proteomes" id="UP000177629">
    <property type="component" value="Unassembled WGS sequence"/>
</dbReference>
<comment type="similarity">
    <text evidence="2 6">Belongs to the peptidase S26 family.</text>
</comment>
<dbReference type="GO" id="GO:0009003">
    <property type="term" value="F:signal peptidase activity"/>
    <property type="evidence" value="ECO:0007669"/>
    <property type="project" value="UniProtKB-EC"/>
</dbReference>
<dbReference type="PRINTS" id="PR00727">
    <property type="entry name" value="LEADERPTASE"/>
</dbReference>
<dbReference type="InterPro" id="IPR019758">
    <property type="entry name" value="Pept_S26A_signal_pept_1_CS"/>
</dbReference>
<keyword evidence="6" id="KW-0472">Membrane</keyword>
<evidence type="ECO:0000259" key="7">
    <source>
        <dbReference type="Pfam" id="PF10502"/>
    </source>
</evidence>
<feature type="active site" evidence="5">
    <location>
        <position position="86"/>
    </location>
</feature>
<evidence type="ECO:0000256" key="3">
    <source>
        <dbReference type="ARBA" id="ARBA00013208"/>
    </source>
</evidence>
<dbReference type="STRING" id="1802362.A2806_01310"/>
<gene>
    <name evidence="8" type="ORF">A2806_01310</name>
</gene>
<dbReference type="InterPro" id="IPR019533">
    <property type="entry name" value="Peptidase_S26"/>
</dbReference>
<dbReference type="Pfam" id="PF10502">
    <property type="entry name" value="Peptidase_S26"/>
    <property type="match status" value="1"/>
</dbReference>
<evidence type="ECO:0000313" key="8">
    <source>
        <dbReference type="EMBL" id="OHA47761.1"/>
    </source>
</evidence>
<keyword evidence="6" id="KW-0812">Transmembrane</keyword>
<dbReference type="InterPro" id="IPR000223">
    <property type="entry name" value="Pept_S26A_signal_pept_1"/>
</dbReference>
<keyword evidence="6" id="KW-1133">Transmembrane helix</keyword>
<dbReference type="PANTHER" id="PTHR43390">
    <property type="entry name" value="SIGNAL PEPTIDASE I"/>
    <property type="match status" value="1"/>
</dbReference>
<dbReference type="GO" id="GO:0016020">
    <property type="term" value="C:membrane"/>
    <property type="evidence" value="ECO:0007669"/>
    <property type="project" value="UniProtKB-SubCell"/>
</dbReference>
<evidence type="ECO:0000256" key="5">
    <source>
        <dbReference type="PIRSR" id="PIRSR600223-1"/>
    </source>
</evidence>
<dbReference type="CDD" id="cd06530">
    <property type="entry name" value="S26_SPase_I"/>
    <property type="match status" value="1"/>
</dbReference>
<dbReference type="PROSITE" id="PS00761">
    <property type="entry name" value="SPASE_I_3"/>
    <property type="match status" value="1"/>
</dbReference>
<feature type="domain" description="Peptidase S26" evidence="7">
    <location>
        <begin position="13"/>
        <end position="171"/>
    </location>
</feature>
<evidence type="ECO:0000313" key="9">
    <source>
        <dbReference type="Proteomes" id="UP000177629"/>
    </source>
</evidence>
<protein>
    <recommendedName>
        <fullName evidence="3 6">Signal peptidase I</fullName>
        <ecNumber evidence="3 6">3.4.21.89</ecNumber>
    </recommendedName>
</protein>
<evidence type="ECO:0000256" key="4">
    <source>
        <dbReference type="ARBA" id="ARBA00022801"/>
    </source>
</evidence>